<accession>A0AA88XCB7</accession>
<dbReference type="InterPro" id="IPR008979">
    <property type="entry name" value="Galactose-bd-like_sf"/>
</dbReference>
<dbReference type="Proteomes" id="UP001188597">
    <property type="component" value="Unassembled WGS sequence"/>
</dbReference>
<dbReference type="SUPFAM" id="SSF49785">
    <property type="entry name" value="Galactose-binding domain-like"/>
    <property type="match status" value="1"/>
</dbReference>
<evidence type="ECO:0000259" key="5">
    <source>
        <dbReference type="PROSITE" id="PS51760"/>
    </source>
</evidence>
<dbReference type="GO" id="GO:0031176">
    <property type="term" value="F:endo-1,4-beta-xylanase activity"/>
    <property type="evidence" value="ECO:0007669"/>
    <property type="project" value="UniProtKB-ARBA"/>
</dbReference>
<dbReference type="GO" id="GO:0000272">
    <property type="term" value="P:polysaccharide catabolic process"/>
    <property type="evidence" value="ECO:0007669"/>
    <property type="project" value="UniProtKB-KW"/>
</dbReference>
<sequence>FQGSRAEPYDEDWCAKEFSPAASLFSSNSRYDIDNIVAVLQCLEEPLRPQYGGGIVTNAELNQGLNGWEPFGQSKVEARRSKSGDAYIVARRRRQQHDSFSQKIYLEKDLLYTFSAWFQVSNGSADVAAVFKTPTGSKHTGWVTAKAGCWSMLKGGLTVDASGPAVLYFESNDTAVDILADSISFQPFTQEEWRSHQDQSIEKARKSKVKLQAMDAQGNALANATVSIVQKNSNFPIGVAINKNILSNTAYQNWFTSRFKVTAFEDEMKWYSTEYSQGREDYSVPDAMLQLTRSNGISVRGHNVFWDDPQRQPKWVQSLSTDELRTAAEARINSIMKRYSGQLIAWDVVNENIHHSFFESELGEKASIDFYHQANNLDGNNSLLFLNEYNTLEIESDGASSPAKYLAKINDIQSAGQLPLAIGLQGHFDTPNLAYMRSAIDQLAAAKLPIWLTELDVSNSPDLQARYLDQTIREVHGHPAVNGIVIWSAWRPTGCYKMCLTDNDFRNLPTGDVVDNIIKEFSLNKLSGTTDANGYLEASLFHGEYEVTVSHPKMGDSSVLQSFKVVSTGFSEQTLNVKVFA</sequence>
<keyword evidence="4" id="KW-0624">Polysaccharide degradation</keyword>
<evidence type="ECO:0000256" key="3">
    <source>
        <dbReference type="ARBA" id="ARBA00023277"/>
    </source>
</evidence>
<feature type="domain" description="GH10" evidence="5">
    <location>
        <begin position="222"/>
        <end position="517"/>
    </location>
</feature>
<dbReference type="InterPro" id="IPR001000">
    <property type="entry name" value="GH10_dom"/>
</dbReference>
<evidence type="ECO:0000313" key="6">
    <source>
        <dbReference type="EMBL" id="KAK3035720.1"/>
    </source>
</evidence>
<dbReference type="InterPro" id="IPR017853">
    <property type="entry name" value="GH"/>
</dbReference>
<dbReference type="Gene3D" id="3.20.20.80">
    <property type="entry name" value="Glycosidases"/>
    <property type="match status" value="1"/>
</dbReference>
<protein>
    <recommendedName>
        <fullName evidence="5">GH10 domain-containing protein</fullName>
    </recommendedName>
</protein>
<evidence type="ECO:0000313" key="7">
    <source>
        <dbReference type="Proteomes" id="UP001188597"/>
    </source>
</evidence>
<dbReference type="InterPro" id="IPR044846">
    <property type="entry name" value="GH10"/>
</dbReference>
<name>A0AA88XCB7_9ASTE</name>
<dbReference type="PROSITE" id="PS51760">
    <property type="entry name" value="GH10_2"/>
    <property type="match status" value="1"/>
</dbReference>
<proteinExistence type="inferred from homology"/>
<dbReference type="SMART" id="SM00633">
    <property type="entry name" value="Glyco_10"/>
    <property type="match status" value="1"/>
</dbReference>
<dbReference type="Pfam" id="PF00331">
    <property type="entry name" value="Glyco_hydro_10"/>
    <property type="match status" value="1"/>
</dbReference>
<dbReference type="SUPFAM" id="SSF51445">
    <property type="entry name" value="(Trans)glycosidases"/>
    <property type="match status" value="1"/>
</dbReference>
<evidence type="ECO:0000256" key="4">
    <source>
        <dbReference type="ARBA" id="ARBA00023326"/>
    </source>
</evidence>
<comment type="similarity">
    <text evidence="1">Belongs to the glycosyl hydrolase 10 (cellulase F) family.</text>
</comment>
<dbReference type="AlphaFoldDB" id="A0AA88XCB7"/>
<keyword evidence="7" id="KW-1185">Reference proteome</keyword>
<evidence type="ECO:0000256" key="2">
    <source>
        <dbReference type="ARBA" id="ARBA00022801"/>
    </source>
</evidence>
<reference evidence="6" key="1">
    <citation type="submission" date="2022-12" db="EMBL/GenBank/DDBJ databases">
        <title>Draft genome assemblies for two species of Escallonia (Escalloniales).</title>
        <authorList>
            <person name="Chanderbali A."/>
            <person name="Dervinis C."/>
            <person name="Anghel I."/>
            <person name="Soltis D."/>
            <person name="Soltis P."/>
            <person name="Zapata F."/>
        </authorList>
    </citation>
    <scope>NUCLEOTIDE SEQUENCE</scope>
    <source>
        <strain evidence="6">UCBG64.0493</strain>
        <tissue evidence="6">Leaf</tissue>
    </source>
</reference>
<dbReference type="Gene3D" id="2.60.120.260">
    <property type="entry name" value="Galactose-binding domain-like"/>
    <property type="match status" value="1"/>
</dbReference>
<comment type="caution">
    <text evidence="6">The sequence shown here is derived from an EMBL/GenBank/DDBJ whole genome shotgun (WGS) entry which is preliminary data.</text>
</comment>
<keyword evidence="2" id="KW-0378">Hydrolase</keyword>
<organism evidence="6 7">
    <name type="scientific">Escallonia herrerae</name>
    <dbReference type="NCBI Taxonomy" id="1293975"/>
    <lineage>
        <taxon>Eukaryota</taxon>
        <taxon>Viridiplantae</taxon>
        <taxon>Streptophyta</taxon>
        <taxon>Embryophyta</taxon>
        <taxon>Tracheophyta</taxon>
        <taxon>Spermatophyta</taxon>
        <taxon>Magnoliopsida</taxon>
        <taxon>eudicotyledons</taxon>
        <taxon>Gunneridae</taxon>
        <taxon>Pentapetalae</taxon>
        <taxon>asterids</taxon>
        <taxon>campanulids</taxon>
        <taxon>Escalloniales</taxon>
        <taxon>Escalloniaceae</taxon>
        <taxon>Escallonia</taxon>
    </lineage>
</organism>
<evidence type="ECO:0000256" key="1">
    <source>
        <dbReference type="ARBA" id="ARBA00007495"/>
    </source>
</evidence>
<dbReference type="PANTHER" id="PTHR31490:SF2">
    <property type="entry name" value="GLYCOSYL HYDROLASE FAMILY 10 PROTEIN"/>
    <property type="match status" value="1"/>
</dbReference>
<keyword evidence="3" id="KW-0119">Carbohydrate metabolism</keyword>
<dbReference type="PANTHER" id="PTHR31490">
    <property type="entry name" value="GLYCOSYL HYDROLASE"/>
    <property type="match status" value="1"/>
</dbReference>
<gene>
    <name evidence="6" type="ORF">RJ639_033422</name>
</gene>
<feature type="non-terminal residue" evidence="6">
    <location>
        <position position="1"/>
    </location>
</feature>
<dbReference type="EMBL" id="JAVXUP010000167">
    <property type="protein sequence ID" value="KAK3035720.1"/>
    <property type="molecule type" value="Genomic_DNA"/>
</dbReference>